<dbReference type="InterPro" id="IPR011009">
    <property type="entry name" value="Kinase-like_dom_sf"/>
</dbReference>
<comment type="caution">
    <text evidence="2">The sequence shown here is derived from an EMBL/GenBank/DDBJ whole genome shotgun (WGS) entry which is preliminary data.</text>
</comment>
<evidence type="ECO:0000313" key="3">
    <source>
        <dbReference type="Proteomes" id="UP001445335"/>
    </source>
</evidence>
<reference evidence="2 3" key="1">
    <citation type="journal article" date="2024" name="Nat. Commun.">
        <title>Phylogenomics reveals the evolutionary origins of lichenization in chlorophyte algae.</title>
        <authorList>
            <person name="Puginier C."/>
            <person name="Libourel C."/>
            <person name="Otte J."/>
            <person name="Skaloud P."/>
            <person name="Haon M."/>
            <person name="Grisel S."/>
            <person name="Petersen M."/>
            <person name="Berrin J.G."/>
            <person name="Delaux P.M."/>
            <person name="Dal Grande F."/>
            <person name="Keller J."/>
        </authorList>
    </citation>
    <scope>NUCLEOTIDE SEQUENCE [LARGE SCALE GENOMIC DNA]</scope>
    <source>
        <strain evidence="2 3">SAG 245.80</strain>
    </source>
</reference>
<proteinExistence type="predicted"/>
<gene>
    <name evidence="2" type="ORF">WJX81_000490</name>
</gene>
<dbReference type="SMART" id="SM00220">
    <property type="entry name" value="S_TKc"/>
    <property type="match status" value="1"/>
</dbReference>
<dbReference type="Pfam" id="PF00069">
    <property type="entry name" value="Pkinase"/>
    <property type="match status" value="1"/>
</dbReference>
<evidence type="ECO:0000313" key="2">
    <source>
        <dbReference type="EMBL" id="KAK9828017.1"/>
    </source>
</evidence>
<sequence>MPGLARLAVLYYALLGRPSPVLGILDFYVLVPLGKVFQKQWRVSELTLRDRMGGGNFGQVFEGLRGERAMGRELTPEQKKRRVVLKRVNMDGTDVRRDFLAGGTMAKGAAETGKAEAYMNARIMRDPVVRRSVAEYEGEFVADASDGGFLKGTQWLVWKFESDATLADACQGLLGPFPASLEGIMLGSVKESADREKRDAAIVRTVLRRLLKGLRRLHSLGIVHRDVKPENILVTVNGEVKLIDFGAAVDLCTGINFNPQTGMLDPRYSPPEELVMPRSFPRAPVAFLSAILSPLAWQFGRPDLFDTYSVGILLMQLCVPELRSPQAARTFNVELAKLDYDLEAWRRTRGGRCNLALLDRRDGAGWDLARRLIRRRNALNRGRLDAGGALRHRFFRREL</sequence>
<accession>A0AAW1R425</accession>
<dbReference type="PROSITE" id="PS50011">
    <property type="entry name" value="PROTEIN_KINASE_DOM"/>
    <property type="match status" value="1"/>
</dbReference>
<dbReference type="PROSITE" id="PS00108">
    <property type="entry name" value="PROTEIN_KINASE_ST"/>
    <property type="match status" value="1"/>
</dbReference>
<dbReference type="Gene3D" id="1.10.510.10">
    <property type="entry name" value="Transferase(Phosphotransferase) domain 1"/>
    <property type="match status" value="1"/>
</dbReference>
<dbReference type="AlphaFoldDB" id="A0AAW1R425"/>
<feature type="domain" description="Protein kinase" evidence="1">
    <location>
        <begin position="46"/>
        <end position="395"/>
    </location>
</feature>
<dbReference type="Proteomes" id="UP001445335">
    <property type="component" value="Unassembled WGS sequence"/>
</dbReference>
<dbReference type="SUPFAM" id="SSF56112">
    <property type="entry name" value="Protein kinase-like (PK-like)"/>
    <property type="match status" value="1"/>
</dbReference>
<dbReference type="PANTHER" id="PTHR46699">
    <property type="entry name" value="SERINE/THREONINE-PROTEIN KINASE STN8, CHLOROPLASTIC-RELATED"/>
    <property type="match status" value="1"/>
</dbReference>
<keyword evidence="3" id="KW-1185">Reference proteome</keyword>
<evidence type="ECO:0000259" key="1">
    <source>
        <dbReference type="PROSITE" id="PS50011"/>
    </source>
</evidence>
<dbReference type="EMBL" id="JALJOU010000053">
    <property type="protein sequence ID" value="KAK9828017.1"/>
    <property type="molecule type" value="Genomic_DNA"/>
</dbReference>
<protein>
    <recommendedName>
        <fullName evidence="1">Protein kinase domain-containing protein</fullName>
    </recommendedName>
</protein>
<name>A0AAW1R425_9CHLO</name>
<dbReference type="InterPro" id="IPR008271">
    <property type="entry name" value="Ser/Thr_kinase_AS"/>
</dbReference>
<dbReference type="InterPro" id="IPR000719">
    <property type="entry name" value="Prot_kinase_dom"/>
</dbReference>
<dbReference type="PANTHER" id="PTHR46699:SF1">
    <property type="entry name" value="SERINE_THREONINE-PROTEIN KINASE STN8, CHLOROPLASTIC"/>
    <property type="match status" value="1"/>
</dbReference>
<dbReference type="Gene3D" id="3.30.200.20">
    <property type="entry name" value="Phosphorylase Kinase, domain 1"/>
    <property type="match status" value="1"/>
</dbReference>
<dbReference type="GO" id="GO:0004672">
    <property type="term" value="F:protein kinase activity"/>
    <property type="evidence" value="ECO:0007669"/>
    <property type="project" value="InterPro"/>
</dbReference>
<dbReference type="GO" id="GO:0005524">
    <property type="term" value="F:ATP binding"/>
    <property type="evidence" value="ECO:0007669"/>
    <property type="project" value="InterPro"/>
</dbReference>
<organism evidence="2 3">
    <name type="scientific">Elliptochloris bilobata</name>
    <dbReference type="NCBI Taxonomy" id="381761"/>
    <lineage>
        <taxon>Eukaryota</taxon>
        <taxon>Viridiplantae</taxon>
        <taxon>Chlorophyta</taxon>
        <taxon>core chlorophytes</taxon>
        <taxon>Trebouxiophyceae</taxon>
        <taxon>Trebouxiophyceae incertae sedis</taxon>
        <taxon>Elliptochloris clade</taxon>
        <taxon>Elliptochloris</taxon>
    </lineage>
</organism>